<comment type="caution">
    <text evidence="2">The sequence shown here is derived from an EMBL/GenBank/DDBJ whole genome shotgun (WGS) entry which is preliminary data.</text>
</comment>
<dbReference type="EMBL" id="FQUI01000038">
    <property type="protein sequence ID" value="SHF13667.1"/>
    <property type="molecule type" value="Genomic_DNA"/>
</dbReference>
<keyword evidence="1" id="KW-0472">Membrane</keyword>
<accession>A0A1M4Z7A5</accession>
<dbReference type="STRING" id="1122195.SAMN02745164_01859"/>
<evidence type="ECO:0000313" key="2">
    <source>
        <dbReference type="EMBL" id="SHF13667.1"/>
    </source>
</evidence>
<dbReference type="Proteomes" id="UP000184334">
    <property type="component" value="Unassembled WGS sequence"/>
</dbReference>
<keyword evidence="1" id="KW-0812">Transmembrane</keyword>
<dbReference type="OrthoDB" id="45088at2"/>
<keyword evidence="3" id="KW-1185">Reference proteome</keyword>
<gene>
    <name evidence="2" type="ORF">SAMN02745164_01859</name>
</gene>
<reference evidence="2" key="1">
    <citation type="submission" date="2016-11" db="EMBL/GenBank/DDBJ databases">
        <authorList>
            <person name="Varghese N."/>
            <person name="Submissions S."/>
        </authorList>
    </citation>
    <scope>NUCLEOTIDE SEQUENCE [LARGE SCALE GENOMIC DNA]</scope>
    <source>
        <strain evidence="2">DSM 16785</strain>
    </source>
</reference>
<protein>
    <submittedName>
        <fullName evidence="2">Uncharacterized protein</fullName>
    </submittedName>
</protein>
<dbReference type="AlphaFoldDB" id="A0A1M4Z7A5"/>
<evidence type="ECO:0000313" key="3">
    <source>
        <dbReference type="Proteomes" id="UP000184334"/>
    </source>
</evidence>
<proteinExistence type="predicted"/>
<feature type="transmembrane region" description="Helical" evidence="1">
    <location>
        <begin position="353"/>
        <end position="374"/>
    </location>
</feature>
<evidence type="ECO:0000256" key="1">
    <source>
        <dbReference type="SAM" id="Phobius"/>
    </source>
</evidence>
<keyword evidence="1" id="KW-1133">Transmembrane helix</keyword>
<sequence>MKGKFIILTMIIFSMMIFAETIGEFYASKFDVDKMINSEKVNIKIFGYIKKYFETGYSGYLRSANQLRVKYDNSLNIEEKKIFDIMSSLTPQTTIEPIKKLKEIEMKYPNSLIIKILLLEFNYKQWLITGDPKLAKEILNEFQYIEKIMGDTPLTVFYKANFLYKSNLYGDKETSYKIIKDGVLKFPDNKKIVESFLTISSQMEKDKEDEQIFDEISKSYVKNPEVKENILLLISKHFFEINDKNFAKQIIIDKIMPNTRNSKILFLSYELLGDYTDTNVQKMNYYKKALNYNSENARVLSKWALAMLEVDREKYKSLARIALNKAITINPNMSEDAMKALRDLRNEIKIEVLINYILPITLFVGGSISIMVYYEKRKKKKEKYMLLDSNNDEDGEKDE</sequence>
<organism evidence="2 3">
    <name type="scientific">Marinitoga hydrogenitolerans (strain DSM 16785 / JCM 12826 / AT1271)</name>
    <dbReference type="NCBI Taxonomy" id="1122195"/>
    <lineage>
        <taxon>Bacteria</taxon>
        <taxon>Thermotogati</taxon>
        <taxon>Thermotogota</taxon>
        <taxon>Thermotogae</taxon>
        <taxon>Petrotogales</taxon>
        <taxon>Petrotogaceae</taxon>
        <taxon>Marinitoga</taxon>
    </lineage>
</organism>
<dbReference type="RefSeq" id="WP_072865675.1">
    <property type="nucleotide sequence ID" value="NZ_FQUI01000038.1"/>
</dbReference>
<name>A0A1M4Z7A5_MARH1</name>